<dbReference type="GO" id="GO:0003676">
    <property type="term" value="F:nucleic acid binding"/>
    <property type="evidence" value="ECO:0007669"/>
    <property type="project" value="InterPro"/>
</dbReference>
<dbReference type="SUPFAM" id="SSF53098">
    <property type="entry name" value="Ribonuclease H-like"/>
    <property type="match status" value="1"/>
</dbReference>
<protein>
    <submittedName>
        <fullName evidence="1">RNA interference and gene silencing</fullName>
    </submittedName>
</protein>
<name>A0AAD6G8I0_9EURO</name>
<gene>
    <name evidence="1" type="ORF">N7494_013238</name>
</gene>
<proteinExistence type="predicted"/>
<dbReference type="InterPro" id="IPR012337">
    <property type="entry name" value="RNaseH-like_sf"/>
</dbReference>
<dbReference type="InterPro" id="IPR036397">
    <property type="entry name" value="RNaseH_sf"/>
</dbReference>
<dbReference type="Gene3D" id="3.30.420.10">
    <property type="entry name" value="Ribonuclease H-like superfamily/Ribonuclease H"/>
    <property type="match status" value="1"/>
</dbReference>
<accession>A0AAD6G8I0</accession>
<evidence type="ECO:0000313" key="2">
    <source>
        <dbReference type="Proteomes" id="UP001220324"/>
    </source>
</evidence>
<evidence type="ECO:0000313" key="1">
    <source>
        <dbReference type="EMBL" id="KAJ5522924.1"/>
    </source>
</evidence>
<reference evidence="1 2" key="1">
    <citation type="journal article" date="2023" name="IMA Fungus">
        <title>Comparative genomic study of the Penicillium genus elucidates a diverse pangenome and 15 lateral gene transfer events.</title>
        <authorList>
            <person name="Petersen C."/>
            <person name="Sorensen T."/>
            <person name="Nielsen M.R."/>
            <person name="Sondergaard T.E."/>
            <person name="Sorensen J.L."/>
            <person name="Fitzpatrick D.A."/>
            <person name="Frisvad J.C."/>
            <person name="Nielsen K.L."/>
        </authorList>
    </citation>
    <scope>NUCLEOTIDE SEQUENCE [LARGE SCALE GENOMIC DNA]</scope>
    <source>
        <strain evidence="1 2">IBT 35679</strain>
    </source>
</reference>
<keyword evidence="2" id="KW-1185">Reference proteome</keyword>
<dbReference type="AlphaFoldDB" id="A0AAD6G8I0"/>
<organism evidence="1 2">
    <name type="scientific">Penicillium frequentans</name>
    <dbReference type="NCBI Taxonomy" id="3151616"/>
    <lineage>
        <taxon>Eukaryota</taxon>
        <taxon>Fungi</taxon>
        <taxon>Dikarya</taxon>
        <taxon>Ascomycota</taxon>
        <taxon>Pezizomycotina</taxon>
        <taxon>Eurotiomycetes</taxon>
        <taxon>Eurotiomycetidae</taxon>
        <taxon>Eurotiales</taxon>
        <taxon>Aspergillaceae</taxon>
        <taxon>Penicillium</taxon>
    </lineage>
</organism>
<dbReference type="Proteomes" id="UP001220324">
    <property type="component" value="Unassembled WGS sequence"/>
</dbReference>
<dbReference type="EMBL" id="JAQIZZ010000011">
    <property type="protein sequence ID" value="KAJ5522924.1"/>
    <property type="molecule type" value="Genomic_DNA"/>
</dbReference>
<sequence length="348" mass="38425">MHLDNVHATRIWLKKNIQALEGTMRGLRVVSTDVAAGLVVFFQGFNRHNRIAKAVATLVKRERVTFNAGIPASEHADAASAFHHVCDPVLGLRSLHIHVDLKASSNACGVRIHGLMQTDGAGAVVASVDSQHVQWSSQIFRGSYQQHIEYKLGGILVLQVTRLVASNKDICPQDIIIKRDDISVTDYQRRAMKEVGLLKCALQHACPSTSVPPGVNLFLVDTKPCMCFLSTCDTDPPDRKGPLSGTVVDRSVADPPRWDLYLQVGPLREERSPPHTESCTDGLQRLTNNIRFFSGEEKKAKNLCPPAYNARSARNGHLYLKPYFTDSSTDLLDNTKTPGWNGQQVDIL</sequence>
<comment type="caution">
    <text evidence="1">The sequence shown here is derived from an EMBL/GenBank/DDBJ whole genome shotgun (WGS) entry which is preliminary data.</text>
</comment>